<comment type="caution">
    <text evidence="2">The sequence shown here is derived from an EMBL/GenBank/DDBJ whole genome shotgun (WGS) entry which is preliminary data.</text>
</comment>
<reference evidence="2" key="1">
    <citation type="journal article" date="2014" name="Front. Microbiol.">
        <title>High frequency of phylogenetically diverse reductive dehalogenase-homologous genes in deep subseafloor sedimentary metagenomes.</title>
        <authorList>
            <person name="Kawai M."/>
            <person name="Futagami T."/>
            <person name="Toyoda A."/>
            <person name="Takaki Y."/>
            <person name="Nishi S."/>
            <person name="Hori S."/>
            <person name="Arai W."/>
            <person name="Tsubouchi T."/>
            <person name="Morono Y."/>
            <person name="Uchiyama I."/>
            <person name="Ito T."/>
            <person name="Fujiyama A."/>
            <person name="Inagaki F."/>
            <person name="Takami H."/>
        </authorList>
    </citation>
    <scope>NUCLEOTIDE SEQUENCE</scope>
    <source>
        <strain evidence="2">Expedition CK06-06</strain>
    </source>
</reference>
<dbReference type="Pfam" id="PF01370">
    <property type="entry name" value="Epimerase"/>
    <property type="match status" value="1"/>
</dbReference>
<gene>
    <name evidence="2" type="ORF">S03H2_31638</name>
</gene>
<evidence type="ECO:0000313" key="2">
    <source>
        <dbReference type="EMBL" id="GAH49881.1"/>
    </source>
</evidence>
<dbReference type="SUPFAM" id="SSF51735">
    <property type="entry name" value="NAD(P)-binding Rossmann-fold domains"/>
    <property type="match status" value="1"/>
</dbReference>
<organism evidence="2">
    <name type="scientific">marine sediment metagenome</name>
    <dbReference type="NCBI Taxonomy" id="412755"/>
    <lineage>
        <taxon>unclassified sequences</taxon>
        <taxon>metagenomes</taxon>
        <taxon>ecological metagenomes</taxon>
    </lineage>
</organism>
<evidence type="ECO:0000259" key="1">
    <source>
        <dbReference type="Pfam" id="PF01370"/>
    </source>
</evidence>
<dbReference type="EMBL" id="BARU01019197">
    <property type="protein sequence ID" value="GAH49881.1"/>
    <property type="molecule type" value="Genomic_DNA"/>
</dbReference>
<proteinExistence type="predicted"/>
<dbReference type="InterPro" id="IPR001509">
    <property type="entry name" value="Epimerase_deHydtase"/>
</dbReference>
<accession>X1FW49</accession>
<protein>
    <recommendedName>
        <fullName evidence="1">NAD-dependent epimerase/dehydratase domain-containing protein</fullName>
    </recommendedName>
</protein>
<dbReference type="InterPro" id="IPR036291">
    <property type="entry name" value="NAD(P)-bd_dom_sf"/>
</dbReference>
<sequence>MKKFKVDLIFNKMATILVTGGAAFIGSHLVERLLRECYEVICLDNFSNYCNTEIKRNNIRPFLRWKF</sequence>
<dbReference type="AlphaFoldDB" id="X1FW49"/>
<name>X1FW49_9ZZZZ</name>
<feature type="domain" description="NAD-dependent epimerase/dehydratase" evidence="1">
    <location>
        <begin position="16"/>
        <end position="56"/>
    </location>
</feature>
<dbReference type="Gene3D" id="3.40.50.720">
    <property type="entry name" value="NAD(P)-binding Rossmann-like Domain"/>
    <property type="match status" value="1"/>
</dbReference>